<dbReference type="eggNOG" id="COG5571">
    <property type="taxonomic scope" value="Bacteria"/>
</dbReference>
<dbReference type="STRING" id="388413.ALPR1_15864"/>
<name>A3I0X4_9BACT</name>
<comment type="caution">
    <text evidence="1">The sequence shown here is derived from an EMBL/GenBank/DDBJ whole genome shotgun (WGS) entry which is preliminary data.</text>
</comment>
<dbReference type="EMBL" id="AAXU02000001">
    <property type="protein sequence ID" value="EAZ80120.2"/>
    <property type="molecule type" value="Genomic_DNA"/>
</dbReference>
<dbReference type="AlphaFoldDB" id="A3I0X4"/>
<keyword evidence="2" id="KW-1185">Reference proteome</keyword>
<accession>A3I0X4</accession>
<protein>
    <submittedName>
        <fullName evidence="1">Uncharacterized protein</fullName>
    </submittedName>
</protein>
<evidence type="ECO:0000313" key="1">
    <source>
        <dbReference type="EMBL" id="EAZ80120.2"/>
    </source>
</evidence>
<proteinExistence type="predicted"/>
<dbReference type="InterPro" id="IPR025535">
    <property type="entry name" value="DUF4421"/>
</dbReference>
<sequence>MAEQNINPHNERFEQTSNTYYQQLVQKNHFEGEKSLSDTIPADQGIIVEDGYIEKFDNYLIGRITTINDNERFSVTSNNSTTKIYPNGNLRLLLNLNYRFLSFNINIIPQFNTSNNDDFEKGKTTGVGFSTGLNFKHWFQQLEYTRTTGYYLENTGDFDPAWQEGDPYIQFPELHYRSVSGVTGYSFNEKFSTKALMTSTERQLKSVGSFIPTLAYRYYIVDNREELTATNSTQKSKNFEILANAGYYYTYVLNKEFYISGGGALGYGLLASKITTRSMNDRINSNQTNGVFKWDARGGIGYNGERFFSGFYVTAENRRYRQANTSVINENWRVFMQLHVGYRFNAPEKLRKTVESIPIIN</sequence>
<dbReference type="EMBL" id="CM001023">
    <property type="protein sequence ID" value="EAZ80120.2"/>
    <property type="molecule type" value="Genomic_DNA"/>
</dbReference>
<gene>
    <name evidence="1" type="ORF">ALPR1_15864</name>
</gene>
<dbReference type="Pfam" id="PF14391">
    <property type="entry name" value="DUF4421"/>
    <property type="match status" value="1"/>
</dbReference>
<dbReference type="Proteomes" id="UP000003919">
    <property type="component" value="Chromosome"/>
</dbReference>
<dbReference type="HOGENOM" id="CLU_072548_0_0_10"/>
<dbReference type="RefSeq" id="WP_008201978.1">
    <property type="nucleotide sequence ID" value="NZ_CM001023.1"/>
</dbReference>
<reference evidence="1 2" key="1">
    <citation type="journal article" date="2011" name="J. Bacteriol.">
        <title>Complete genome sequence of Algoriphagus sp. PR1, bacterial prey of a colony-forming choanoflagellate.</title>
        <authorList>
            <person name="Alegado R.A."/>
            <person name="Ferriera S."/>
            <person name="Nusbaum C."/>
            <person name="Young S.K."/>
            <person name="Zeng Q."/>
            <person name="Imamovic A."/>
            <person name="Fairclough S.R."/>
            <person name="King N."/>
        </authorList>
    </citation>
    <scope>NUCLEOTIDE SEQUENCE [LARGE SCALE GENOMIC DNA]</scope>
    <source>
        <strain evidence="1 2">PR1</strain>
    </source>
</reference>
<dbReference type="OrthoDB" id="669053at2"/>
<evidence type="ECO:0000313" key="2">
    <source>
        <dbReference type="Proteomes" id="UP000003919"/>
    </source>
</evidence>
<organism evidence="1 2">
    <name type="scientific">Algoriphagus machipongonensis</name>
    <dbReference type="NCBI Taxonomy" id="388413"/>
    <lineage>
        <taxon>Bacteria</taxon>
        <taxon>Pseudomonadati</taxon>
        <taxon>Bacteroidota</taxon>
        <taxon>Cytophagia</taxon>
        <taxon>Cytophagales</taxon>
        <taxon>Cyclobacteriaceae</taxon>
        <taxon>Algoriphagus</taxon>
    </lineage>
</organism>